<gene>
    <name evidence="11" type="ORF">C884_01852</name>
</gene>
<keyword evidence="12" id="KW-1185">Reference proteome</keyword>
<dbReference type="InterPro" id="IPR003918">
    <property type="entry name" value="NADH_UbQ_OxRdtase"/>
</dbReference>
<feature type="transmembrane region" description="Helical" evidence="9">
    <location>
        <begin position="167"/>
        <end position="191"/>
    </location>
</feature>
<dbReference type="PANTHER" id="PTHR42703">
    <property type="entry name" value="NADH DEHYDROGENASE"/>
    <property type="match status" value="1"/>
</dbReference>
<feature type="domain" description="NADH:quinone oxidoreductase/Mrp antiporter transmembrane" evidence="10">
    <location>
        <begin position="134"/>
        <end position="422"/>
    </location>
</feature>
<evidence type="ECO:0000313" key="11">
    <source>
        <dbReference type="EMBL" id="EME37344.1"/>
    </source>
</evidence>
<name>M2YFI0_9MICC</name>
<dbReference type="InterPro" id="IPR050586">
    <property type="entry name" value="CPA3_Na-H_Antiporter_D"/>
</dbReference>
<feature type="transmembrane region" description="Helical" evidence="9">
    <location>
        <begin position="243"/>
        <end position="264"/>
    </location>
</feature>
<keyword evidence="5 9" id="KW-1133">Transmembrane helix</keyword>
<dbReference type="NCBIfam" id="NF009308">
    <property type="entry name" value="PRK12665.1"/>
    <property type="match status" value="1"/>
</dbReference>
<protein>
    <submittedName>
        <fullName evidence="11">Na(+) H(+) antiporter subunit D</fullName>
    </submittedName>
</protein>
<dbReference type="GO" id="GO:0008137">
    <property type="term" value="F:NADH dehydrogenase (ubiquinone) activity"/>
    <property type="evidence" value="ECO:0007669"/>
    <property type="project" value="InterPro"/>
</dbReference>
<evidence type="ECO:0000256" key="8">
    <source>
        <dbReference type="SAM" id="MobiDB-lite"/>
    </source>
</evidence>
<evidence type="ECO:0000259" key="10">
    <source>
        <dbReference type="Pfam" id="PF00361"/>
    </source>
</evidence>
<dbReference type="RefSeq" id="WP_006213852.1">
    <property type="nucleotide sequence ID" value="NZ_ANHZ02000004.1"/>
</dbReference>
<dbReference type="InterPro" id="IPR001750">
    <property type="entry name" value="ND/Mrp_TM"/>
</dbReference>
<reference evidence="11 12" key="1">
    <citation type="journal article" date="2014" name="Genome Announc.">
        <title>Draft Genome Sequence of Kocuria palustris PEL.</title>
        <authorList>
            <person name="Sharma G."/>
            <person name="Khatri I."/>
            <person name="Subramanian S."/>
        </authorList>
    </citation>
    <scope>NUCLEOTIDE SEQUENCE [LARGE SCALE GENOMIC DNA]</scope>
    <source>
        <strain evidence="11 12">PEL</strain>
    </source>
</reference>
<feature type="transmembrane region" description="Helical" evidence="9">
    <location>
        <begin position="68"/>
        <end position="100"/>
    </location>
</feature>
<dbReference type="PANTHER" id="PTHR42703:SF1">
    <property type="entry name" value="NA(+)_H(+) ANTIPORTER SUBUNIT D1"/>
    <property type="match status" value="1"/>
</dbReference>
<sequence length="611" mass="64488">MSFDIIQLAPLAIVLPFLGAALSLVLVRRNRAQRFVAIVSLSLTLLAECLVLATAWESAPTSINVAGWQAPFGIVLVVDQLSAILLVVSTLVSLAVLLFATGQGIADGDDDGPISIFYPTFLILVAGVSNAFLAGDLFNLYVGFEILLMASYVLMTMGGTAQRIRAGVTYVVVSVISSVLFLIAIAMIYAATGTVNMADLAVKIGDLPVGTQMQLHLMLLIAFGIKAAVFPLSFWLPDSYPTASAPVTAVFAGLLTKVGVYAIIRTETLLFPGDRADQLLLWVSLLTMVVGILGALAQIDIKRLLSFTLVSHIGYMIFGIAVGTQTAMAAVVYYVVHHIIIQTSLFLVAGLIERRGGSTNTDRLGGLVGLSPLLALLFMIPALNLGGIPPFSGFLGKAGLIQAGTDQGGWAIWVVIAGSVLTSLLTLMALMRIWNKAFLRAPDDADYPDPVLLVSRDEAREHGPRSAASVSMDAEGGGRWAGRSNVQLMPFSMVMPTGMLVAVGVALTVFAGPLFSVADNAAENLMHPERYVEAVFGDESGPRGVVDDGEDPSSDDPAAPSLPEGEQYGEDVGEDSGAGIQREVYDGTDSRPSAEADAQRQGAEQSEEADQ</sequence>
<feature type="transmembrane region" description="Helical" evidence="9">
    <location>
        <begin position="34"/>
        <end position="56"/>
    </location>
</feature>
<comment type="subcellular location">
    <subcellularLocation>
        <location evidence="1">Cell membrane</location>
        <topology evidence="1">Multi-pass membrane protein</topology>
    </subcellularLocation>
    <subcellularLocation>
        <location evidence="7">Membrane</location>
        <topology evidence="7">Multi-pass membrane protein</topology>
    </subcellularLocation>
</comment>
<proteinExistence type="inferred from homology"/>
<dbReference type="EMBL" id="ANHZ02000004">
    <property type="protein sequence ID" value="EME37344.1"/>
    <property type="molecule type" value="Genomic_DNA"/>
</dbReference>
<feature type="transmembrane region" description="Helical" evidence="9">
    <location>
        <begin position="138"/>
        <end position="155"/>
    </location>
</feature>
<feature type="transmembrane region" description="Helical" evidence="9">
    <location>
        <begin position="304"/>
        <end position="325"/>
    </location>
</feature>
<feature type="transmembrane region" description="Helical" evidence="9">
    <location>
        <begin position="112"/>
        <end position="132"/>
    </location>
</feature>
<evidence type="ECO:0000256" key="2">
    <source>
        <dbReference type="ARBA" id="ARBA00005346"/>
    </source>
</evidence>
<keyword evidence="4 7" id="KW-0812">Transmembrane</keyword>
<dbReference type="PRINTS" id="PR01437">
    <property type="entry name" value="NUOXDRDTASE4"/>
</dbReference>
<evidence type="ECO:0000256" key="1">
    <source>
        <dbReference type="ARBA" id="ARBA00004651"/>
    </source>
</evidence>
<keyword evidence="6 9" id="KW-0472">Membrane</keyword>
<dbReference type="Pfam" id="PF00361">
    <property type="entry name" value="Proton_antipo_M"/>
    <property type="match status" value="1"/>
</dbReference>
<dbReference type="GO" id="GO:0005886">
    <property type="term" value="C:plasma membrane"/>
    <property type="evidence" value="ECO:0007669"/>
    <property type="project" value="UniProtKB-SubCell"/>
</dbReference>
<evidence type="ECO:0000256" key="4">
    <source>
        <dbReference type="ARBA" id="ARBA00022692"/>
    </source>
</evidence>
<feature type="transmembrane region" description="Helical" evidence="9">
    <location>
        <begin position="279"/>
        <end position="297"/>
    </location>
</feature>
<feature type="transmembrane region" description="Helical" evidence="9">
    <location>
        <begin position="331"/>
        <end position="352"/>
    </location>
</feature>
<dbReference type="Proteomes" id="UP000009877">
    <property type="component" value="Unassembled WGS sequence"/>
</dbReference>
<feature type="transmembrane region" description="Helical" evidence="9">
    <location>
        <begin position="215"/>
        <end position="236"/>
    </location>
</feature>
<feature type="transmembrane region" description="Helical" evidence="9">
    <location>
        <begin position="6"/>
        <end position="27"/>
    </location>
</feature>
<feature type="transmembrane region" description="Helical" evidence="9">
    <location>
        <begin position="410"/>
        <end position="430"/>
    </location>
</feature>
<evidence type="ECO:0000256" key="3">
    <source>
        <dbReference type="ARBA" id="ARBA00022475"/>
    </source>
</evidence>
<evidence type="ECO:0000256" key="7">
    <source>
        <dbReference type="RuleBase" id="RU000320"/>
    </source>
</evidence>
<feature type="region of interest" description="Disordered" evidence="8">
    <location>
        <begin position="539"/>
        <end position="611"/>
    </location>
</feature>
<organism evidence="11 12">
    <name type="scientific">Kocuria palustris PEL</name>
    <dbReference type="NCBI Taxonomy" id="1236550"/>
    <lineage>
        <taxon>Bacteria</taxon>
        <taxon>Bacillati</taxon>
        <taxon>Actinomycetota</taxon>
        <taxon>Actinomycetes</taxon>
        <taxon>Micrococcales</taxon>
        <taxon>Micrococcaceae</taxon>
        <taxon>Kocuria</taxon>
    </lineage>
</organism>
<dbReference type="AlphaFoldDB" id="M2YFI0"/>
<evidence type="ECO:0000256" key="6">
    <source>
        <dbReference type="ARBA" id="ARBA00023136"/>
    </source>
</evidence>
<feature type="compositionally biased region" description="Basic and acidic residues" evidence="8">
    <location>
        <begin position="583"/>
        <end position="598"/>
    </location>
</feature>
<keyword evidence="3" id="KW-1003">Cell membrane</keyword>
<comment type="caution">
    <text evidence="11">The sequence shown here is derived from an EMBL/GenBank/DDBJ whole genome shotgun (WGS) entry which is preliminary data.</text>
</comment>
<evidence type="ECO:0000256" key="5">
    <source>
        <dbReference type="ARBA" id="ARBA00022989"/>
    </source>
</evidence>
<feature type="transmembrane region" description="Helical" evidence="9">
    <location>
        <begin position="364"/>
        <end position="383"/>
    </location>
</feature>
<evidence type="ECO:0000256" key="9">
    <source>
        <dbReference type="SAM" id="Phobius"/>
    </source>
</evidence>
<feature type="transmembrane region" description="Helical" evidence="9">
    <location>
        <begin position="493"/>
        <end position="515"/>
    </location>
</feature>
<evidence type="ECO:0000313" key="12">
    <source>
        <dbReference type="Proteomes" id="UP000009877"/>
    </source>
</evidence>
<accession>M2YFI0</accession>
<dbReference type="GO" id="GO:0042773">
    <property type="term" value="P:ATP synthesis coupled electron transport"/>
    <property type="evidence" value="ECO:0007669"/>
    <property type="project" value="InterPro"/>
</dbReference>
<dbReference type="STRING" id="71999.KPaMU14_10770"/>
<comment type="similarity">
    <text evidence="2">Belongs to the CPA3 antiporters (TC 2.A.63) subunit D family.</text>
</comment>